<comment type="caution">
    <text evidence="1">The sequence shown here is derived from an EMBL/GenBank/DDBJ whole genome shotgun (WGS) entry which is preliminary data.</text>
</comment>
<dbReference type="InterPro" id="IPR010144">
    <property type="entry name" value="CRISPR-assoc_prot_Csd1-typ"/>
</dbReference>
<proteinExistence type="predicted"/>
<dbReference type="Proteomes" id="UP001501523">
    <property type="component" value="Unassembled WGS sequence"/>
</dbReference>
<reference evidence="1 2" key="1">
    <citation type="journal article" date="2019" name="Int. J. Syst. Evol. Microbiol.">
        <title>The Global Catalogue of Microorganisms (GCM) 10K type strain sequencing project: providing services to taxonomists for standard genome sequencing and annotation.</title>
        <authorList>
            <consortium name="The Broad Institute Genomics Platform"/>
            <consortium name="The Broad Institute Genome Sequencing Center for Infectious Disease"/>
            <person name="Wu L."/>
            <person name="Ma J."/>
        </authorList>
    </citation>
    <scope>NUCLEOTIDE SEQUENCE [LARGE SCALE GENOMIC DNA]</scope>
    <source>
        <strain evidence="1 2">JCM 15421</strain>
    </source>
</reference>
<keyword evidence="2" id="KW-1185">Reference proteome</keyword>
<dbReference type="Pfam" id="PF09709">
    <property type="entry name" value="Cas_Csd1"/>
    <property type="match status" value="1"/>
</dbReference>
<gene>
    <name evidence="1" type="primary">cas8c</name>
    <name evidence="1" type="ORF">GCM10009105_30210</name>
</gene>
<protein>
    <submittedName>
        <fullName evidence="1">Type I-C CRISPR-associated protein Cas8c/Csd1</fullName>
    </submittedName>
</protein>
<dbReference type="NCBIfam" id="TIGR01863">
    <property type="entry name" value="cas_Csd1"/>
    <property type="match status" value="1"/>
</dbReference>
<dbReference type="RefSeq" id="WP_343792611.1">
    <property type="nucleotide sequence ID" value="NZ_BAAAEU010000024.1"/>
</dbReference>
<organism evidence="1 2">
    <name type="scientific">Dokdonella soli</name>
    <dbReference type="NCBI Taxonomy" id="529810"/>
    <lineage>
        <taxon>Bacteria</taxon>
        <taxon>Pseudomonadati</taxon>
        <taxon>Pseudomonadota</taxon>
        <taxon>Gammaproteobacteria</taxon>
        <taxon>Lysobacterales</taxon>
        <taxon>Rhodanobacteraceae</taxon>
        <taxon>Dokdonella</taxon>
    </lineage>
</organism>
<dbReference type="CDD" id="cd09757">
    <property type="entry name" value="Cas8c_I-C"/>
    <property type="match status" value="1"/>
</dbReference>
<evidence type="ECO:0000313" key="1">
    <source>
        <dbReference type="EMBL" id="GAA0720620.1"/>
    </source>
</evidence>
<evidence type="ECO:0000313" key="2">
    <source>
        <dbReference type="Proteomes" id="UP001501523"/>
    </source>
</evidence>
<name>A0ABN1IT64_9GAMM</name>
<accession>A0ABN1IT64</accession>
<dbReference type="EMBL" id="BAAAEU010000024">
    <property type="protein sequence ID" value="GAA0720620.1"/>
    <property type="molecule type" value="Genomic_DNA"/>
</dbReference>
<sequence length="587" mass="64031">MILQALCNYYERKSGSGELAPDGFESKEIPFVLVLDEAGGFVQIDDTRRIDGKKKATRAFLVTQAVKRSVGVAANLLWDTPEYVLGVMREGGKPKRVAEQHTAFKARLDALAHSEDAGLLAVRAFLAVLDLAPLQADPLWSELTGTNPFISFRLATDSSDTLVCQRSGVVDAIRSADAETSKEPGFCLVRGEADGIARLHPAIKNVWGAQTAGANIVSFNLAAFNSFGKEQSYNAPVGQRAAFAYTTALNHLLRKGSPQRMQVGDASTVFWAADVQHSDFQQDFAALFGETEKDDPDRGADAVRHLYRATETGVYINDDAPARFCVLGLAPNAARIAVRFWQIAPVGELALRIRAHFDDLDLAKPAFEKPYLSLFRLLTSIAVQNKAENVPPDLAGDTMRAILCGAPYPATLLQAAVRRIRAEQTVNYPRAAILKASLNRLIRHNRLSAKELSVSLDRNNTVPAYRLGRLFAALERIQGVAQPGINATIRERYYGAASSAPASVFPILLKLKNHHLAKIDKPGLVVWFEKLLGEIFGGLSAIPPRLSLTEQGVFAIGYYHQQQDFFASKSQPDATAATDATNQGEME</sequence>